<dbReference type="Pfam" id="PF24864">
    <property type="entry name" value="DUF7730"/>
    <property type="match status" value="1"/>
</dbReference>
<dbReference type="PANTHER" id="PTHR42085">
    <property type="entry name" value="F-BOX DOMAIN-CONTAINING PROTEIN"/>
    <property type="match status" value="1"/>
</dbReference>
<evidence type="ECO:0000313" key="2">
    <source>
        <dbReference type="EMBL" id="KAF2747541.1"/>
    </source>
</evidence>
<reference evidence="2" key="1">
    <citation type="journal article" date="2020" name="Stud. Mycol.">
        <title>101 Dothideomycetes genomes: a test case for predicting lifestyles and emergence of pathogens.</title>
        <authorList>
            <person name="Haridas S."/>
            <person name="Albert R."/>
            <person name="Binder M."/>
            <person name="Bloem J."/>
            <person name="Labutti K."/>
            <person name="Salamov A."/>
            <person name="Andreopoulos B."/>
            <person name="Baker S."/>
            <person name="Barry K."/>
            <person name="Bills G."/>
            <person name="Bluhm B."/>
            <person name="Cannon C."/>
            <person name="Castanera R."/>
            <person name="Culley D."/>
            <person name="Daum C."/>
            <person name="Ezra D."/>
            <person name="Gonzalez J."/>
            <person name="Henrissat B."/>
            <person name="Kuo A."/>
            <person name="Liang C."/>
            <person name="Lipzen A."/>
            <person name="Lutzoni F."/>
            <person name="Magnuson J."/>
            <person name="Mondo S."/>
            <person name="Nolan M."/>
            <person name="Ohm R."/>
            <person name="Pangilinan J."/>
            <person name="Park H.-J."/>
            <person name="Ramirez L."/>
            <person name="Alfaro M."/>
            <person name="Sun H."/>
            <person name="Tritt A."/>
            <person name="Yoshinaga Y."/>
            <person name="Zwiers L.-H."/>
            <person name="Turgeon B."/>
            <person name="Goodwin S."/>
            <person name="Spatafora J."/>
            <person name="Crous P."/>
            <person name="Grigoriev I."/>
        </authorList>
    </citation>
    <scope>NUCLEOTIDE SEQUENCE</scope>
    <source>
        <strain evidence="2">CBS 119925</strain>
    </source>
</reference>
<proteinExistence type="predicted"/>
<protein>
    <recommendedName>
        <fullName evidence="1">DUF7730 domain-containing protein</fullName>
    </recommendedName>
</protein>
<keyword evidence="3" id="KW-1185">Reference proteome</keyword>
<dbReference type="EMBL" id="MU006572">
    <property type="protein sequence ID" value="KAF2747541.1"/>
    <property type="molecule type" value="Genomic_DNA"/>
</dbReference>
<dbReference type="Proteomes" id="UP000799440">
    <property type="component" value="Unassembled WGS sequence"/>
</dbReference>
<dbReference type="OrthoDB" id="62952at2759"/>
<evidence type="ECO:0000313" key="3">
    <source>
        <dbReference type="Proteomes" id="UP000799440"/>
    </source>
</evidence>
<name>A0A6A6VEE7_9PLEO</name>
<dbReference type="PANTHER" id="PTHR42085:SF1">
    <property type="entry name" value="F-BOX DOMAIN-CONTAINING PROTEIN"/>
    <property type="match status" value="1"/>
</dbReference>
<gene>
    <name evidence="2" type="ORF">M011DRAFT_47106</name>
</gene>
<feature type="domain" description="DUF7730" evidence="1">
    <location>
        <begin position="93"/>
        <end position="167"/>
    </location>
</feature>
<organism evidence="2 3">
    <name type="scientific">Sporormia fimetaria CBS 119925</name>
    <dbReference type="NCBI Taxonomy" id="1340428"/>
    <lineage>
        <taxon>Eukaryota</taxon>
        <taxon>Fungi</taxon>
        <taxon>Dikarya</taxon>
        <taxon>Ascomycota</taxon>
        <taxon>Pezizomycotina</taxon>
        <taxon>Dothideomycetes</taxon>
        <taxon>Pleosporomycetidae</taxon>
        <taxon>Pleosporales</taxon>
        <taxon>Sporormiaceae</taxon>
        <taxon>Sporormia</taxon>
    </lineage>
</organism>
<dbReference type="InterPro" id="IPR038883">
    <property type="entry name" value="AN11006-like"/>
</dbReference>
<dbReference type="AlphaFoldDB" id="A0A6A6VEE7"/>
<dbReference type="InterPro" id="IPR056632">
    <property type="entry name" value="DUF7730"/>
</dbReference>
<sequence>MPGKTFSRKTAPVEAPSDFRGFHKTADIRYSHDSVAPQISIPETITALDNYPPLLRIPSEIRREILRYLLPSSNNVFRLYTDCDTTGATKKWNRQLRPHPDRLTLGLLRTNRLIYHECLSIMYSENLFHFYAFNYLPVLDFIRHLSPEAKRMIRKVRLTILSTEQYQWDDEFTPDHNVFCTVIHDSLPGLTMLQADPTRFF</sequence>
<accession>A0A6A6VEE7</accession>
<evidence type="ECO:0000259" key="1">
    <source>
        <dbReference type="Pfam" id="PF24864"/>
    </source>
</evidence>